<feature type="chain" id="PRO_5047384930" evidence="1">
    <location>
        <begin position="33"/>
        <end position="552"/>
    </location>
</feature>
<name>A0ABW7FI20_9BURK</name>
<evidence type="ECO:0000256" key="1">
    <source>
        <dbReference type="SAM" id="SignalP"/>
    </source>
</evidence>
<evidence type="ECO:0000313" key="3">
    <source>
        <dbReference type="Proteomes" id="UP001606301"/>
    </source>
</evidence>
<dbReference type="EMBL" id="JBIGHW010000004">
    <property type="protein sequence ID" value="MFG6440983.1"/>
    <property type="molecule type" value="Genomic_DNA"/>
</dbReference>
<feature type="signal peptide" evidence="1">
    <location>
        <begin position="1"/>
        <end position="32"/>
    </location>
</feature>
<dbReference type="InterPro" id="IPR010727">
    <property type="entry name" value="DUF1302"/>
</dbReference>
<protein>
    <submittedName>
        <fullName evidence="2">DUF1302 domain-containing protein</fullName>
    </submittedName>
</protein>
<sequence length="552" mass="59964">MKHASMRPRPALRAAARAVALLGLGLPPAAFATDLNPGGDWQIRWDNTLRYSVGQRLRAQDLTLASPNTDDGNRGFAKGALISNRVDLLSEFDAQKDGWGLRLSAAAWVDRVYTQANDHDSPLSASRASVAYNAFTKGTRDIAGQRVEILDAFAFGRHDFGDGKVLSMRLGQHSLIWGTSLFFGMNGIAKGMAPIDVYKLSIPGTQAKETTMPVPQLSSTLQLSDNTSVEAYVQFKYKPTRLHPSGSYLSATDMLGAGAERMFIGNASANRCGASTVPISQRFNNCYLDYLGMAEGKQSHNFGFALNTRSAALDADLGFYAIQYRDTSTVIQTNTSGGSYRLIVPTEPVKAFGASIARLIGETNVGLEMSVRDGQILAVKEGVVSPADPRYVTGRTVHLNLSWTTLLPKGGFWDGASLVGEFAANHVDRIDDVRTVVGGRFPVGTEKVNRDKHETSGGLRVIFTPTWYQALPGLDLNAPVNLGWSLRGNSMVDTSFPFSGSPDRAGELVLGIGGTYLNKWNFNLSYINFLGKPERQPVLDRDYLRFSAQVAF</sequence>
<dbReference type="RefSeq" id="WP_394397254.1">
    <property type="nucleotide sequence ID" value="NZ_JBIGHW010000004.1"/>
</dbReference>
<dbReference type="Pfam" id="PF06980">
    <property type="entry name" value="DUF1302"/>
    <property type="match status" value="1"/>
</dbReference>
<keyword evidence="1" id="KW-0732">Signal</keyword>
<proteinExistence type="predicted"/>
<reference evidence="2 3" key="1">
    <citation type="submission" date="2024-08" db="EMBL/GenBank/DDBJ databases">
        <authorList>
            <person name="Lu H."/>
        </authorList>
    </citation>
    <scope>NUCLEOTIDE SEQUENCE [LARGE SCALE GENOMIC DNA]</scope>
    <source>
        <strain evidence="2 3">LKC17W</strain>
    </source>
</reference>
<gene>
    <name evidence="2" type="ORF">ACG0Z3_09860</name>
</gene>
<organism evidence="2 3">
    <name type="scientific">Pelomonas margarita</name>
    <dbReference type="NCBI Taxonomy" id="3299031"/>
    <lineage>
        <taxon>Bacteria</taxon>
        <taxon>Pseudomonadati</taxon>
        <taxon>Pseudomonadota</taxon>
        <taxon>Betaproteobacteria</taxon>
        <taxon>Burkholderiales</taxon>
        <taxon>Sphaerotilaceae</taxon>
        <taxon>Roseateles</taxon>
    </lineage>
</organism>
<evidence type="ECO:0000313" key="2">
    <source>
        <dbReference type="EMBL" id="MFG6440983.1"/>
    </source>
</evidence>
<comment type="caution">
    <text evidence="2">The sequence shown here is derived from an EMBL/GenBank/DDBJ whole genome shotgun (WGS) entry which is preliminary data.</text>
</comment>
<keyword evidence="3" id="KW-1185">Reference proteome</keyword>
<accession>A0ABW7FI20</accession>
<dbReference type="Proteomes" id="UP001606301">
    <property type="component" value="Unassembled WGS sequence"/>
</dbReference>